<reference evidence="2 3" key="1">
    <citation type="submission" date="2018-04" db="EMBL/GenBank/DDBJ databases">
        <title>Methylobacterium sp. PR1016A genome.</title>
        <authorList>
            <person name="Park W."/>
        </authorList>
    </citation>
    <scope>NUCLEOTIDE SEQUENCE [LARGE SCALE GENOMIC DNA]</scope>
    <source>
        <strain evidence="2 3">PR1016A</strain>
    </source>
</reference>
<dbReference type="KEGG" id="mee:DA075_17880"/>
<protein>
    <submittedName>
        <fullName evidence="2">Uncharacterized protein</fullName>
    </submittedName>
</protein>
<dbReference type="EMBL" id="CP028843">
    <property type="protein sequence ID" value="AWB22547.1"/>
    <property type="molecule type" value="Genomic_DNA"/>
</dbReference>
<organism evidence="2 3">
    <name type="scientific">Methylobacterium currus</name>
    <dbReference type="NCBI Taxonomy" id="2051553"/>
    <lineage>
        <taxon>Bacteria</taxon>
        <taxon>Pseudomonadati</taxon>
        <taxon>Pseudomonadota</taxon>
        <taxon>Alphaproteobacteria</taxon>
        <taxon>Hyphomicrobiales</taxon>
        <taxon>Methylobacteriaceae</taxon>
        <taxon>Methylobacterium</taxon>
    </lineage>
</organism>
<name>A0A2R4WLX4_9HYPH</name>
<accession>A0A2R4WLX4</accession>
<sequence>MAKPAPAAAADWPRRLVDDFAEAVIAARRLAAEARGPFFVAGKPVEGLAAGKQLGLRMSGCAGGAARLILVTHPKFADHPLLEEGIRLREELQARFEELLVEYRALRRQAVRINWR</sequence>
<evidence type="ECO:0000313" key="2">
    <source>
        <dbReference type="EMBL" id="AWB22547.1"/>
    </source>
</evidence>
<feature type="coiled-coil region" evidence="1">
    <location>
        <begin position="82"/>
        <end position="109"/>
    </location>
</feature>
<evidence type="ECO:0000313" key="3">
    <source>
        <dbReference type="Proteomes" id="UP000244755"/>
    </source>
</evidence>
<keyword evidence="3" id="KW-1185">Reference proteome</keyword>
<dbReference type="Proteomes" id="UP000244755">
    <property type="component" value="Chromosome 1"/>
</dbReference>
<dbReference type="AlphaFoldDB" id="A0A2R4WLX4"/>
<proteinExistence type="predicted"/>
<gene>
    <name evidence="2" type="ORF">DA075_17880</name>
</gene>
<keyword evidence="1" id="KW-0175">Coiled coil</keyword>
<evidence type="ECO:0000256" key="1">
    <source>
        <dbReference type="SAM" id="Coils"/>
    </source>
</evidence>